<proteinExistence type="predicted"/>
<evidence type="ECO:0008006" key="3">
    <source>
        <dbReference type="Google" id="ProtNLM"/>
    </source>
</evidence>
<accession>A0A2S0KIX4</accession>
<organism evidence="1 2">
    <name type="scientific">Gordonia iterans</name>
    <dbReference type="NCBI Taxonomy" id="1004901"/>
    <lineage>
        <taxon>Bacteria</taxon>
        <taxon>Bacillati</taxon>
        <taxon>Actinomycetota</taxon>
        <taxon>Actinomycetes</taxon>
        <taxon>Mycobacteriales</taxon>
        <taxon>Gordoniaceae</taxon>
        <taxon>Gordonia</taxon>
    </lineage>
</organism>
<gene>
    <name evidence="1" type="ORF">C6V83_16580</name>
</gene>
<keyword evidence="2" id="KW-1185">Reference proteome</keyword>
<protein>
    <recommendedName>
        <fullName evidence="3">AbiEi antitoxin C-terminal domain-containing protein</fullName>
    </recommendedName>
</protein>
<sequence>MQLPRDRHGLVRRRAVVARGLTDDHLEWHVKNHDLVRLGGGAYAAVADLPADEWSRRDELYRLRCIGISTAGRAVENVLSHQSAAAVHGIALLDPDTSRVHTTNSTRAGGSKTAQRFVHPGPLRDADVVEVDGVRVTSLVRTAVDLACAENDFAKALTIFDGALRRGATVDQLTTELKARRRVGAAIARHALAHSDADSASVGESWSRAQMIEADLPTPELQKYYLLPAQDAWVDFDWSGVLAGEFDGEGKYLGGLRADDARADQVVLQEKRRQDQLEALGLKVIRWTWDTLRKGELVGLLRYWLRHFSLLG</sequence>
<dbReference type="OrthoDB" id="5517693at2"/>
<dbReference type="RefSeq" id="WP_105943334.1">
    <property type="nucleotide sequence ID" value="NZ_CP027433.1"/>
</dbReference>
<evidence type="ECO:0000313" key="2">
    <source>
        <dbReference type="Proteomes" id="UP000239814"/>
    </source>
</evidence>
<dbReference type="EMBL" id="CP027433">
    <property type="protein sequence ID" value="AVM01630.1"/>
    <property type="molecule type" value="Genomic_DNA"/>
</dbReference>
<reference evidence="1 2" key="1">
    <citation type="submission" date="2018-03" db="EMBL/GenBank/DDBJ databases">
        <title>Characteristics and genome of n-alkane degrading marine bacteria Gordonia iterans isolated from crude oil contaminated in Tae-an, South Korea.</title>
        <authorList>
            <person name="Lee S.-S."/>
            <person name="Kim H."/>
        </authorList>
    </citation>
    <scope>NUCLEOTIDE SEQUENCE [LARGE SCALE GENOMIC DNA]</scope>
    <source>
        <strain evidence="1 2">Co17</strain>
    </source>
</reference>
<dbReference type="AlphaFoldDB" id="A0A2S0KIX4"/>
<name>A0A2S0KIX4_9ACTN</name>
<evidence type="ECO:0000313" key="1">
    <source>
        <dbReference type="EMBL" id="AVM01630.1"/>
    </source>
</evidence>
<dbReference type="KEGG" id="git:C6V83_16580"/>
<dbReference type="Proteomes" id="UP000239814">
    <property type="component" value="Chromosome"/>
</dbReference>